<name>A0AAV3RTG1_LITER</name>
<comment type="caution">
    <text evidence="1">The sequence shown here is derived from an EMBL/GenBank/DDBJ whole genome shotgun (WGS) entry which is preliminary data.</text>
</comment>
<gene>
    <name evidence="1" type="ORF">LIER_31099</name>
</gene>
<reference evidence="1 2" key="1">
    <citation type="submission" date="2024-01" db="EMBL/GenBank/DDBJ databases">
        <title>The complete chloroplast genome sequence of Lithospermum erythrorhizon: insights into the phylogenetic relationship among Boraginaceae species and the maternal lineages of purple gromwells.</title>
        <authorList>
            <person name="Okada T."/>
            <person name="Watanabe K."/>
        </authorList>
    </citation>
    <scope>NUCLEOTIDE SEQUENCE [LARGE SCALE GENOMIC DNA]</scope>
</reference>
<accession>A0AAV3RTG1</accession>
<organism evidence="1 2">
    <name type="scientific">Lithospermum erythrorhizon</name>
    <name type="common">Purple gromwell</name>
    <name type="synonym">Lithospermum officinale var. erythrorhizon</name>
    <dbReference type="NCBI Taxonomy" id="34254"/>
    <lineage>
        <taxon>Eukaryota</taxon>
        <taxon>Viridiplantae</taxon>
        <taxon>Streptophyta</taxon>
        <taxon>Embryophyta</taxon>
        <taxon>Tracheophyta</taxon>
        <taxon>Spermatophyta</taxon>
        <taxon>Magnoliopsida</taxon>
        <taxon>eudicotyledons</taxon>
        <taxon>Gunneridae</taxon>
        <taxon>Pentapetalae</taxon>
        <taxon>asterids</taxon>
        <taxon>lamiids</taxon>
        <taxon>Boraginales</taxon>
        <taxon>Boraginaceae</taxon>
        <taxon>Boraginoideae</taxon>
        <taxon>Lithospermeae</taxon>
        <taxon>Lithospermum</taxon>
    </lineage>
</organism>
<evidence type="ECO:0000313" key="1">
    <source>
        <dbReference type="EMBL" id="GAA0183740.1"/>
    </source>
</evidence>
<dbReference type="EMBL" id="BAABME010011425">
    <property type="protein sequence ID" value="GAA0183740.1"/>
    <property type="molecule type" value="Genomic_DNA"/>
</dbReference>
<proteinExistence type="predicted"/>
<protein>
    <submittedName>
        <fullName evidence="1">Uncharacterized protein</fullName>
    </submittedName>
</protein>
<dbReference type="AlphaFoldDB" id="A0AAV3RTG1"/>
<sequence length="139" mass="16324">MEKLFFQGKDGKKVDKTQDVYSLVKGDGPINFNRSDKTRAHIKNFIHSYKQMSKVWFTYSLFGRKHFKMSYDSVSKLNMRSVKSLRCSLGVLCNTNLEKILEEWKKKSKNNHPTITVDVYEEMEKQVHDLQAQKKVLNS</sequence>
<dbReference type="Proteomes" id="UP001454036">
    <property type="component" value="Unassembled WGS sequence"/>
</dbReference>
<evidence type="ECO:0000313" key="2">
    <source>
        <dbReference type="Proteomes" id="UP001454036"/>
    </source>
</evidence>
<keyword evidence="2" id="KW-1185">Reference proteome</keyword>